<feature type="domain" description="Peptidase C83" evidence="1">
    <location>
        <begin position="480"/>
        <end position="693"/>
    </location>
</feature>
<evidence type="ECO:0000313" key="2">
    <source>
        <dbReference type="EMBL" id="PIC41869.1"/>
    </source>
</evidence>
<evidence type="ECO:0000259" key="1">
    <source>
        <dbReference type="PROSITE" id="PS51443"/>
    </source>
</evidence>
<dbReference type="AlphaFoldDB" id="A0A2G5UQS8"/>
<name>A0A2G5UQS8_9PELO</name>
<organism evidence="2 3">
    <name type="scientific">Caenorhabditis nigoni</name>
    <dbReference type="NCBI Taxonomy" id="1611254"/>
    <lineage>
        <taxon>Eukaryota</taxon>
        <taxon>Metazoa</taxon>
        <taxon>Ecdysozoa</taxon>
        <taxon>Nematoda</taxon>
        <taxon>Chromadorea</taxon>
        <taxon>Rhabditida</taxon>
        <taxon>Rhabditina</taxon>
        <taxon>Rhabditomorpha</taxon>
        <taxon>Rhabditoidea</taxon>
        <taxon>Rhabditidae</taxon>
        <taxon>Peloderinae</taxon>
        <taxon>Caenorhabditis</taxon>
    </lineage>
</organism>
<dbReference type="STRING" id="1611254.A0A2G5UQS8"/>
<accession>A0A2G5UQS8</accession>
<protein>
    <recommendedName>
        <fullName evidence="1">Peptidase C83 domain-containing protein</fullName>
    </recommendedName>
</protein>
<sequence length="693" mass="78011">MPKFVRHHVFMKDGNVMAVPLADPSPDTIAALQQVKDLNVEGFYTALRDLYLADGFSTESTMNLAILTQSVIPDFQYQEAIQALNNTQYEIKNGDYSLRRIKGMIELNKPDALIHQNWLIDLVSLILEQSERSKELVYSIRDLGTALIANGYSREAYPNRTMLRTAIQEFLTKNFEDDPLNKRYLEPLVLLHHVVGPENFDLLGNVLEAQPWLTKGGMLPRDAEYFRMYQDRIMEAISDSDVGITVLSGFQKAYEDIVNSTGVPDTLLNRLTVSSIRDGSVFDGGYNTEEHFDVFSEIWRNLRTSSVRNKFVYAVKWAILGEYGPKIGGMESLRNAFIAGARLIKNLGGSVANANSKCQEAVAMYSHDSIAYTNLHRALQIVLKLSKKSENGREGYKDLFDLYFEKTAPTVQLFSPSRFESATTMEAFFTTMKAADPAGLLTYLQLFEQTEEIDYLAFSNTINMLSDDSTLVQLSYPLLLYQPNSFEDAVNMRAALRSIVSVSKDGVDLVEYIRSVREILRTGDSQNFFNTLSTLSKTTRNGSWMDVHEALALISLIYSPGSSEPRLAPFRGLEAMLGADGSHQEVFLALQTILEDPETSIAKCQFISDCFTGLEDVTFVVEALGVKTDEIKRNVEDTVFVDALIQLLQASESRDALGRMIGFHTKHTVNQDASQSILMIEDLLKYMEKNQWR</sequence>
<dbReference type="InterPro" id="IPR007719">
    <property type="entry name" value="PCS_N"/>
</dbReference>
<dbReference type="GO" id="GO:0016756">
    <property type="term" value="F:glutathione gamma-glutamylcysteinyltransferase activity"/>
    <property type="evidence" value="ECO:0007669"/>
    <property type="project" value="InterPro"/>
</dbReference>
<proteinExistence type="predicted"/>
<dbReference type="Proteomes" id="UP000230233">
    <property type="component" value="Chromosome III"/>
</dbReference>
<dbReference type="GO" id="GO:0046872">
    <property type="term" value="F:metal ion binding"/>
    <property type="evidence" value="ECO:0007669"/>
    <property type="project" value="InterPro"/>
</dbReference>
<evidence type="ECO:0000313" key="3">
    <source>
        <dbReference type="Proteomes" id="UP000230233"/>
    </source>
</evidence>
<reference evidence="3" key="1">
    <citation type="submission" date="2017-10" db="EMBL/GenBank/DDBJ databases">
        <title>Rapid genome shrinkage in a self-fertile nematode reveals novel sperm competition proteins.</title>
        <authorList>
            <person name="Yin D."/>
            <person name="Schwarz E.M."/>
            <person name="Thomas C.G."/>
            <person name="Felde R.L."/>
            <person name="Korf I.F."/>
            <person name="Cutter A.D."/>
            <person name="Schartner C.M."/>
            <person name="Ralston E.J."/>
            <person name="Meyer B.J."/>
            <person name="Haag E.S."/>
        </authorList>
    </citation>
    <scope>NUCLEOTIDE SEQUENCE [LARGE SCALE GENOMIC DNA]</scope>
    <source>
        <strain evidence="3">JU1422</strain>
    </source>
</reference>
<keyword evidence="3" id="KW-1185">Reference proteome</keyword>
<dbReference type="PROSITE" id="PS51443">
    <property type="entry name" value="PCS"/>
    <property type="match status" value="1"/>
</dbReference>
<dbReference type="GO" id="GO:0010038">
    <property type="term" value="P:response to metal ion"/>
    <property type="evidence" value="ECO:0007669"/>
    <property type="project" value="InterPro"/>
</dbReference>
<comment type="caution">
    <text evidence="2">The sequence shown here is derived from an EMBL/GenBank/DDBJ whole genome shotgun (WGS) entry which is preliminary data.</text>
</comment>
<gene>
    <name evidence="2" type="primary">Cnig_chr_III.g9139</name>
    <name evidence="2" type="ORF">B9Z55_009139</name>
</gene>
<dbReference type="GO" id="GO:0046938">
    <property type="term" value="P:phytochelatin biosynthetic process"/>
    <property type="evidence" value="ECO:0007669"/>
    <property type="project" value="InterPro"/>
</dbReference>
<dbReference type="OrthoDB" id="5815952at2759"/>
<dbReference type="EMBL" id="PDUG01000003">
    <property type="protein sequence ID" value="PIC41869.1"/>
    <property type="molecule type" value="Genomic_DNA"/>
</dbReference>